<dbReference type="PANTHER" id="PTHR11669">
    <property type="entry name" value="REPLICATION FACTOR C / DNA POLYMERASE III GAMMA-TAU SUBUNIT"/>
    <property type="match status" value="1"/>
</dbReference>
<dbReference type="SUPFAM" id="SSF52540">
    <property type="entry name" value="P-loop containing nucleoside triphosphate hydrolases"/>
    <property type="match status" value="1"/>
</dbReference>
<name>A0A399R9G6_9PROT</name>
<sequence length="343" mass="36924">MCGPRRDAVAQSARRSRLRYNRGASGGLMTVAPALPLFGHTNAQSAFLAARDSGRLHHAWIIQGLSGIGKSRFALRLAALQLGAKPISEDPAGAPASDPVMQKILSNGHPDLKLIQRQLNDKGNLKQDISVDQIRELNAFFSLKPALGGWRVGIIDALDELNTSSVNALLKTLEEPPANCLLFLISHATAPILPTIRSRCQTLRLRPLALEDTQSVLETTEMENPVELASLVRGRPGRAEELAGGKVMVASSAAQSLVKSLPSANEAQLSHAILCAGEDDQTFSAFADTILNWVSEKAVEEPVWSEVWFEGQKIVSAQKSLHIPADQAAAKLVTQLQSAFANR</sequence>
<dbReference type="GO" id="GO:0009360">
    <property type="term" value="C:DNA polymerase III complex"/>
    <property type="evidence" value="ECO:0007669"/>
    <property type="project" value="TreeGrafter"/>
</dbReference>
<dbReference type="AlphaFoldDB" id="A0A399R9G6"/>
<dbReference type="GO" id="GO:0003887">
    <property type="term" value="F:DNA-directed DNA polymerase activity"/>
    <property type="evidence" value="ECO:0007669"/>
    <property type="project" value="UniProtKB-EC"/>
</dbReference>
<proteinExistence type="predicted"/>
<dbReference type="NCBIfam" id="NF005677">
    <property type="entry name" value="PRK07471.1"/>
    <property type="match status" value="1"/>
</dbReference>
<accession>A0A399R9G6</accession>
<evidence type="ECO:0000313" key="1">
    <source>
        <dbReference type="EMBL" id="RIJ28206.1"/>
    </source>
</evidence>
<dbReference type="InterPro" id="IPR050238">
    <property type="entry name" value="DNA_Rep/Repair_Clamp_Loader"/>
</dbReference>
<dbReference type="Gene3D" id="3.40.50.300">
    <property type="entry name" value="P-loop containing nucleotide triphosphate hydrolases"/>
    <property type="match status" value="1"/>
</dbReference>
<dbReference type="PANTHER" id="PTHR11669:SF8">
    <property type="entry name" value="DNA POLYMERASE III SUBUNIT DELTA"/>
    <property type="match status" value="1"/>
</dbReference>
<dbReference type="Pfam" id="PF13177">
    <property type="entry name" value="DNA_pol3_delta2"/>
    <property type="match status" value="1"/>
</dbReference>
<evidence type="ECO:0000313" key="2">
    <source>
        <dbReference type="Proteomes" id="UP000266385"/>
    </source>
</evidence>
<keyword evidence="2" id="KW-1185">Reference proteome</keyword>
<keyword evidence="1" id="KW-0808">Transferase</keyword>
<dbReference type="Proteomes" id="UP000266385">
    <property type="component" value="Unassembled WGS sequence"/>
</dbReference>
<gene>
    <name evidence="1" type="ORF">D1223_12430</name>
</gene>
<reference evidence="1 2" key="1">
    <citation type="submission" date="2018-08" db="EMBL/GenBank/DDBJ databases">
        <title>Henriciella mobilis sp. nov., isolated from seawater.</title>
        <authorList>
            <person name="Cheng H."/>
            <person name="Wu Y.-H."/>
            <person name="Xu X.-W."/>
            <person name="Guo L.-L."/>
        </authorList>
    </citation>
    <scope>NUCLEOTIDE SEQUENCE [LARGE SCALE GENOMIC DNA]</scope>
    <source>
        <strain evidence="1 2">JN25</strain>
    </source>
</reference>
<dbReference type="GO" id="GO:0006261">
    <property type="term" value="P:DNA-templated DNA replication"/>
    <property type="evidence" value="ECO:0007669"/>
    <property type="project" value="TreeGrafter"/>
</dbReference>
<protein>
    <submittedName>
        <fullName evidence="1">DNA polymerase III subunit delta</fullName>
        <ecNumber evidence="1">2.7.7.7</ecNumber>
    </submittedName>
</protein>
<comment type="caution">
    <text evidence="1">The sequence shown here is derived from an EMBL/GenBank/DDBJ whole genome shotgun (WGS) entry which is preliminary data.</text>
</comment>
<organism evidence="1 2">
    <name type="scientific">Henriciella mobilis</name>
    <dbReference type="NCBI Taxonomy" id="2305467"/>
    <lineage>
        <taxon>Bacteria</taxon>
        <taxon>Pseudomonadati</taxon>
        <taxon>Pseudomonadota</taxon>
        <taxon>Alphaproteobacteria</taxon>
        <taxon>Hyphomonadales</taxon>
        <taxon>Hyphomonadaceae</taxon>
        <taxon>Henriciella</taxon>
    </lineage>
</organism>
<dbReference type="EMBL" id="QWFX01000013">
    <property type="protein sequence ID" value="RIJ28206.1"/>
    <property type="molecule type" value="Genomic_DNA"/>
</dbReference>
<keyword evidence="1" id="KW-0548">Nucleotidyltransferase</keyword>
<dbReference type="InterPro" id="IPR027417">
    <property type="entry name" value="P-loop_NTPase"/>
</dbReference>
<dbReference type="EC" id="2.7.7.7" evidence="1"/>